<feature type="domain" description="Helicase ATP-binding" evidence="13">
    <location>
        <begin position="302"/>
        <end position="468"/>
    </location>
</feature>
<dbReference type="EMBL" id="DVNG01000041">
    <property type="protein sequence ID" value="HIU49988.1"/>
    <property type="molecule type" value="Genomic_DNA"/>
</dbReference>
<dbReference type="Pfam" id="PF18319">
    <property type="entry name" value="Zn_ribbon_PriA"/>
    <property type="match status" value="1"/>
</dbReference>
<dbReference type="Pfam" id="PF00271">
    <property type="entry name" value="Helicase_C"/>
    <property type="match status" value="1"/>
</dbReference>
<dbReference type="GO" id="GO:1990077">
    <property type="term" value="C:primosome complex"/>
    <property type="evidence" value="ECO:0007669"/>
    <property type="project" value="UniProtKB-UniRule"/>
</dbReference>
<reference evidence="15" key="1">
    <citation type="submission" date="2020-10" db="EMBL/GenBank/DDBJ databases">
        <authorList>
            <person name="Gilroy R."/>
        </authorList>
    </citation>
    <scope>NUCLEOTIDE SEQUENCE</scope>
    <source>
        <strain evidence="15">ChiGjej1B1-1684</strain>
    </source>
</reference>
<feature type="binding site" evidence="12">
    <location>
        <position position="542"/>
    </location>
    <ligand>
        <name>Zn(2+)</name>
        <dbReference type="ChEBI" id="CHEBI:29105"/>
        <label>2</label>
    </ligand>
</feature>
<dbReference type="InterPro" id="IPR042115">
    <property type="entry name" value="PriA_3primeBD_sf"/>
</dbReference>
<name>A0A9D1S860_9FIRM</name>
<comment type="catalytic activity">
    <reaction evidence="12">
        <text>Couples ATP hydrolysis with the unwinding of duplex DNA by translocating in the 3'-5' direction.</text>
        <dbReference type="EC" id="5.6.2.4"/>
    </reaction>
</comment>
<evidence type="ECO:0000256" key="9">
    <source>
        <dbReference type="ARBA" id="ARBA00023125"/>
    </source>
</evidence>
<evidence type="ECO:0000256" key="10">
    <source>
        <dbReference type="ARBA" id="ARBA00023235"/>
    </source>
</evidence>
<dbReference type="CDD" id="cd17929">
    <property type="entry name" value="DEXHc_priA"/>
    <property type="match status" value="1"/>
</dbReference>
<evidence type="ECO:0000256" key="5">
    <source>
        <dbReference type="ARBA" id="ARBA00022801"/>
    </source>
</evidence>
<dbReference type="InterPro" id="IPR041222">
    <property type="entry name" value="PriA_3primeBD"/>
</dbReference>
<comment type="function">
    <text evidence="12">Initiates the restart of stalled replication forks, which reloads the replicative helicase on sites other than the origin of replication. Recognizes and binds to abandoned replication forks and remodels them to uncover a helicase loading site. Promotes assembly of the primosome at these replication forks.</text>
</comment>
<dbReference type="GO" id="GO:0016787">
    <property type="term" value="F:hydrolase activity"/>
    <property type="evidence" value="ECO:0007669"/>
    <property type="project" value="UniProtKB-KW"/>
</dbReference>
<keyword evidence="6 12" id="KW-0347">Helicase</keyword>
<sequence length="830" mass="93722">MRNNREEDYCLVAAVAVEKTVYHFDKLFDYRVPKKLEKSIEKGRRVYVPFGKGNGLRQAMVFSVDKAKASDVENLKEIRRVLDKTAVLTDEMLELALFIKDRCFCTIFEGVKAMLPAGLMFKMKLYYKLSEKGEKLVKSESLEDFSQEEKNILLAIFKSKGLEKEKVADTFGKDAEEVFEKLCREGLVLETEKAKRKTADATVKCMALTDDAFDYEDSLTEKQEAVFEILSMCKGASVKEICYYTGVTTAVADALVKKGIAYYYEEEVFRTPKKVSVNAGLPEKKMTLSEEQNRVFENIYGRFKEDKPSVTLLFGVTGSGKTSVYIKLIDSVLKDGKTVIFMVPEISLTPQFTEKFKKLFGSDVAVFHSRLSLGERLDEYKRVLRGDAKIVVGTRSAVFAPLRNIGLIIMDEEHEHTYKSESTPRYNACQVAKFRCTKNNSLLLLGSATPSVESYYHALNGTYSLEVLKERYGTSVLPDVMIEDMNLQTAEGNFGNFSSGLALEIEKNLENGKQSILLLNRRGHNTFVACTRCKEVVTCPNCSISLTFHSANNRLMCHYCGYSIPYTNTCPSCHQEGLRFSGAGTQRVEQELAELFPSARILRLDTDSTMGKYSHERKLSAFAAGDYDILVGTQMVAKGLDFPKVTLVGVINADTMLYSDDFRSYEKTFSLLTQVVGRSGRGEEKGRAVIQTFTPDNPIIYLAAEQNYEAFYQSEIEIRRGMLYPPFADICYIGFVGLNHDAVRRKAIEFSKSLAETARLRYSHIPMRVLGPSPSSVTKVNNKYRYNIIIKCRDNRETRSLITLMLCEFGRTNNRGKGVRIFADMNPLSI</sequence>
<evidence type="ECO:0000259" key="13">
    <source>
        <dbReference type="PROSITE" id="PS51192"/>
    </source>
</evidence>
<feature type="domain" description="Helicase C-terminal" evidence="14">
    <location>
        <begin position="565"/>
        <end position="719"/>
    </location>
</feature>
<evidence type="ECO:0000256" key="7">
    <source>
        <dbReference type="ARBA" id="ARBA00022833"/>
    </source>
</evidence>
<dbReference type="GO" id="GO:0006270">
    <property type="term" value="P:DNA replication initiation"/>
    <property type="evidence" value="ECO:0007669"/>
    <property type="project" value="TreeGrafter"/>
</dbReference>
<dbReference type="InterPro" id="IPR006935">
    <property type="entry name" value="Helicase/UvrB_N"/>
</dbReference>
<dbReference type="Proteomes" id="UP000824118">
    <property type="component" value="Unassembled WGS sequence"/>
</dbReference>
<evidence type="ECO:0000313" key="15">
    <source>
        <dbReference type="EMBL" id="HIU49988.1"/>
    </source>
</evidence>
<comment type="subunit">
    <text evidence="12">Component of the replication restart primosome.</text>
</comment>
<dbReference type="Gene3D" id="3.40.50.300">
    <property type="entry name" value="P-loop containing nucleotide triphosphate hydrolases"/>
    <property type="match status" value="2"/>
</dbReference>
<evidence type="ECO:0000256" key="3">
    <source>
        <dbReference type="ARBA" id="ARBA00022723"/>
    </source>
</evidence>
<keyword evidence="5 12" id="KW-0378">Hydrolase</keyword>
<organism evidence="15 16">
    <name type="scientific">Candidatus Limousia pullorum</name>
    <dbReference type="NCBI Taxonomy" id="2840860"/>
    <lineage>
        <taxon>Bacteria</taxon>
        <taxon>Bacillati</taxon>
        <taxon>Bacillota</taxon>
        <taxon>Clostridia</taxon>
        <taxon>Eubacteriales</taxon>
        <taxon>Oscillospiraceae</taxon>
        <taxon>Oscillospiraceae incertae sedis</taxon>
        <taxon>Candidatus Limousia</taxon>
    </lineage>
</organism>
<dbReference type="GO" id="GO:0006310">
    <property type="term" value="P:DNA recombination"/>
    <property type="evidence" value="ECO:0007669"/>
    <property type="project" value="InterPro"/>
</dbReference>
<dbReference type="CDD" id="cd18804">
    <property type="entry name" value="SF2_C_priA"/>
    <property type="match status" value="1"/>
</dbReference>
<proteinExistence type="inferred from homology"/>
<dbReference type="InterPro" id="IPR027417">
    <property type="entry name" value="P-loop_NTPase"/>
</dbReference>
<evidence type="ECO:0000256" key="12">
    <source>
        <dbReference type="HAMAP-Rule" id="MF_00983"/>
    </source>
</evidence>
<evidence type="ECO:0000256" key="1">
    <source>
        <dbReference type="ARBA" id="ARBA00022515"/>
    </source>
</evidence>
<feature type="binding site" evidence="12">
    <location>
        <position position="539"/>
    </location>
    <ligand>
        <name>Zn(2+)</name>
        <dbReference type="ChEBI" id="CHEBI:29105"/>
        <label>2</label>
    </ligand>
</feature>
<dbReference type="Gene3D" id="3.40.1440.60">
    <property type="entry name" value="PriA, 3(prime) DNA-binding domain"/>
    <property type="match status" value="1"/>
</dbReference>
<keyword evidence="4 12" id="KW-0547">Nucleotide-binding</keyword>
<keyword evidence="10 12" id="KW-0413">Isomerase</keyword>
<feature type="binding site" evidence="12">
    <location>
        <position position="533"/>
    </location>
    <ligand>
        <name>Zn(2+)</name>
        <dbReference type="ChEBI" id="CHEBI:29105"/>
        <label>1</label>
    </ligand>
</feature>
<dbReference type="InterPro" id="IPR041236">
    <property type="entry name" value="PriA_C"/>
</dbReference>
<dbReference type="GO" id="GO:0043138">
    <property type="term" value="F:3'-5' DNA helicase activity"/>
    <property type="evidence" value="ECO:0007669"/>
    <property type="project" value="UniProtKB-EC"/>
</dbReference>
<dbReference type="GO" id="GO:0008270">
    <property type="term" value="F:zinc ion binding"/>
    <property type="evidence" value="ECO:0007669"/>
    <property type="project" value="UniProtKB-UniRule"/>
</dbReference>
<dbReference type="NCBIfam" id="TIGR00595">
    <property type="entry name" value="priA"/>
    <property type="match status" value="1"/>
</dbReference>
<gene>
    <name evidence="12 15" type="primary">priA</name>
    <name evidence="15" type="ORF">IAD22_03130</name>
</gene>
<dbReference type="SMART" id="SM00487">
    <property type="entry name" value="DEXDc"/>
    <property type="match status" value="1"/>
</dbReference>
<accession>A0A9D1S860</accession>
<dbReference type="PROSITE" id="PS51192">
    <property type="entry name" value="HELICASE_ATP_BIND_1"/>
    <property type="match status" value="1"/>
</dbReference>
<dbReference type="Pfam" id="PF04851">
    <property type="entry name" value="ResIII"/>
    <property type="match status" value="1"/>
</dbReference>
<keyword evidence="2 12" id="KW-0235">DNA replication</keyword>
<dbReference type="FunFam" id="3.40.50.300:FF:000489">
    <property type="entry name" value="Primosome assembly protein PriA"/>
    <property type="match status" value="1"/>
</dbReference>
<keyword evidence="7 12" id="KW-0862">Zinc</keyword>
<dbReference type="SMART" id="SM00490">
    <property type="entry name" value="HELICc"/>
    <property type="match status" value="1"/>
</dbReference>
<comment type="cofactor">
    <cofactor evidence="12">
        <name>Zn(2+)</name>
        <dbReference type="ChEBI" id="CHEBI:29105"/>
    </cofactor>
    <text evidence="12">Binds 2 zinc ions per subunit.</text>
</comment>
<feature type="binding site" evidence="12">
    <location>
        <position position="570"/>
    </location>
    <ligand>
        <name>Zn(2+)</name>
        <dbReference type="ChEBI" id="CHEBI:29105"/>
        <label>1</label>
    </ligand>
</feature>
<dbReference type="GO" id="GO:0003677">
    <property type="term" value="F:DNA binding"/>
    <property type="evidence" value="ECO:0007669"/>
    <property type="project" value="UniProtKB-UniRule"/>
</dbReference>
<dbReference type="EC" id="5.6.2.4" evidence="12"/>
<dbReference type="AlphaFoldDB" id="A0A9D1S860"/>
<dbReference type="PROSITE" id="PS51194">
    <property type="entry name" value="HELICASE_CTER"/>
    <property type="match status" value="1"/>
</dbReference>
<comment type="caution">
    <text evidence="15">The sequence shown here is derived from an EMBL/GenBank/DDBJ whole genome shotgun (WGS) entry which is preliminary data.</text>
</comment>
<feature type="binding site" evidence="12">
    <location>
        <position position="560"/>
    </location>
    <ligand>
        <name>Zn(2+)</name>
        <dbReference type="ChEBI" id="CHEBI:29105"/>
        <label>2</label>
    </ligand>
</feature>
<dbReference type="GO" id="GO:0006269">
    <property type="term" value="P:DNA replication, synthesis of primer"/>
    <property type="evidence" value="ECO:0007669"/>
    <property type="project" value="UniProtKB-KW"/>
</dbReference>
<keyword evidence="8 12" id="KW-0067">ATP-binding</keyword>
<evidence type="ECO:0000256" key="2">
    <source>
        <dbReference type="ARBA" id="ARBA00022705"/>
    </source>
</evidence>
<dbReference type="NCBIfam" id="NF004066">
    <property type="entry name" value="PRK05580.1-3"/>
    <property type="match status" value="1"/>
</dbReference>
<comment type="similarity">
    <text evidence="12">Belongs to the helicase family. PriA subfamily.</text>
</comment>
<reference evidence="15" key="2">
    <citation type="journal article" date="2021" name="PeerJ">
        <title>Extensive microbial diversity within the chicken gut microbiome revealed by metagenomics and culture.</title>
        <authorList>
            <person name="Gilroy R."/>
            <person name="Ravi A."/>
            <person name="Getino M."/>
            <person name="Pursley I."/>
            <person name="Horton D.L."/>
            <person name="Alikhan N.F."/>
            <person name="Baker D."/>
            <person name="Gharbi K."/>
            <person name="Hall N."/>
            <person name="Watson M."/>
            <person name="Adriaenssens E.M."/>
            <person name="Foster-Nyarko E."/>
            <person name="Jarju S."/>
            <person name="Secka A."/>
            <person name="Antonio M."/>
            <person name="Oren A."/>
            <person name="Chaudhuri R.R."/>
            <person name="La Ragione R."/>
            <person name="Hildebrand F."/>
            <person name="Pallen M.J."/>
        </authorList>
    </citation>
    <scope>NUCLEOTIDE SEQUENCE</scope>
    <source>
        <strain evidence="15">ChiGjej1B1-1684</strain>
    </source>
</reference>
<dbReference type="InterPro" id="IPR040498">
    <property type="entry name" value="PriA_CRR"/>
</dbReference>
<dbReference type="InterPro" id="IPR005259">
    <property type="entry name" value="PriA"/>
</dbReference>
<evidence type="ECO:0000256" key="11">
    <source>
        <dbReference type="ARBA" id="ARBA00048988"/>
    </source>
</evidence>
<dbReference type="PANTHER" id="PTHR30580">
    <property type="entry name" value="PRIMOSOMAL PROTEIN N"/>
    <property type="match status" value="1"/>
</dbReference>
<dbReference type="GO" id="GO:0006302">
    <property type="term" value="P:double-strand break repair"/>
    <property type="evidence" value="ECO:0007669"/>
    <property type="project" value="InterPro"/>
</dbReference>
<comment type="catalytic activity">
    <reaction evidence="11 12">
        <text>ATP + H2O = ADP + phosphate + H(+)</text>
        <dbReference type="Rhea" id="RHEA:13065"/>
        <dbReference type="ChEBI" id="CHEBI:15377"/>
        <dbReference type="ChEBI" id="CHEBI:15378"/>
        <dbReference type="ChEBI" id="CHEBI:30616"/>
        <dbReference type="ChEBI" id="CHEBI:43474"/>
        <dbReference type="ChEBI" id="CHEBI:456216"/>
        <dbReference type="EC" id="5.6.2.4"/>
    </reaction>
</comment>
<dbReference type="InterPro" id="IPR001650">
    <property type="entry name" value="Helicase_C-like"/>
</dbReference>
<evidence type="ECO:0000313" key="16">
    <source>
        <dbReference type="Proteomes" id="UP000824118"/>
    </source>
</evidence>
<feature type="binding site" evidence="12">
    <location>
        <position position="573"/>
    </location>
    <ligand>
        <name>Zn(2+)</name>
        <dbReference type="ChEBI" id="CHEBI:29105"/>
        <label>1</label>
    </ligand>
</feature>
<evidence type="ECO:0000256" key="4">
    <source>
        <dbReference type="ARBA" id="ARBA00022741"/>
    </source>
</evidence>
<dbReference type="InterPro" id="IPR014001">
    <property type="entry name" value="Helicase_ATP-bd"/>
</dbReference>
<keyword evidence="1 12" id="KW-0639">Primosome</keyword>
<keyword evidence="3 12" id="KW-0479">Metal-binding</keyword>
<evidence type="ECO:0000259" key="14">
    <source>
        <dbReference type="PROSITE" id="PS51194"/>
    </source>
</evidence>
<dbReference type="PANTHER" id="PTHR30580:SF0">
    <property type="entry name" value="PRIMOSOMAL PROTEIN N"/>
    <property type="match status" value="1"/>
</dbReference>
<dbReference type="GO" id="GO:0005524">
    <property type="term" value="F:ATP binding"/>
    <property type="evidence" value="ECO:0007669"/>
    <property type="project" value="UniProtKB-UniRule"/>
</dbReference>
<feature type="binding site" evidence="12">
    <location>
        <position position="530"/>
    </location>
    <ligand>
        <name>Zn(2+)</name>
        <dbReference type="ChEBI" id="CHEBI:29105"/>
        <label>1</label>
    </ligand>
</feature>
<dbReference type="Pfam" id="PF17764">
    <property type="entry name" value="PriA_3primeBD"/>
    <property type="match status" value="1"/>
</dbReference>
<evidence type="ECO:0000256" key="8">
    <source>
        <dbReference type="ARBA" id="ARBA00022840"/>
    </source>
</evidence>
<protein>
    <recommendedName>
        <fullName evidence="12">Replication restart protein PriA</fullName>
    </recommendedName>
    <alternativeName>
        <fullName evidence="12">ATP-dependent DNA helicase PriA</fullName>
        <ecNumber evidence="12">5.6.2.4</ecNumber>
    </alternativeName>
    <alternativeName>
        <fullName evidence="12">DNA 3'-5' helicase PriA</fullName>
    </alternativeName>
</protein>
<evidence type="ECO:0000256" key="6">
    <source>
        <dbReference type="ARBA" id="ARBA00022806"/>
    </source>
</evidence>
<feature type="binding site" evidence="12">
    <location>
        <position position="557"/>
    </location>
    <ligand>
        <name>Zn(2+)</name>
        <dbReference type="ChEBI" id="CHEBI:29105"/>
        <label>2</label>
    </ligand>
</feature>
<dbReference type="Pfam" id="PF18074">
    <property type="entry name" value="PriA_C"/>
    <property type="match status" value="1"/>
</dbReference>
<keyword evidence="9 12" id="KW-0238">DNA-binding</keyword>
<dbReference type="HAMAP" id="MF_00983">
    <property type="entry name" value="PriA"/>
    <property type="match status" value="1"/>
</dbReference>
<dbReference type="SUPFAM" id="SSF52540">
    <property type="entry name" value="P-loop containing nucleoside triphosphate hydrolases"/>
    <property type="match status" value="1"/>
</dbReference>